<dbReference type="SMART" id="SM00256">
    <property type="entry name" value="FBOX"/>
    <property type="match status" value="1"/>
</dbReference>
<dbReference type="Gene3D" id="2.120.10.80">
    <property type="entry name" value="Kelch-type beta propeller"/>
    <property type="match status" value="1"/>
</dbReference>
<dbReference type="InterPro" id="IPR050354">
    <property type="entry name" value="F-box/kelch-repeat_ARATH"/>
</dbReference>
<sequence>MSSKTRSKKKQSSEPRSLIRSLPEDIILDILARVQSCYYPIISLVSKHFRSLVTSHELYARRSLLGCTEHRLYVVLSNGENDDRQLYSLRRKANGSHRLVLIPSLPNIRADGSAIVAAGSRIYVFGRLNSEKISIDFRSQTVHPLSCMNVNMDVSVGGIIDGKIYVTEYYKTPWSTLAKKAIVVFNTETQMWEPMKETPIGYIRPDDCVVMGGKMYTRDHINSFVYEPKESKWERDEMLNMFNWVGACVVDDVLYYYDRRRGEKVLRAYDPKESSWVVVNGLKELLAEARDSNWTDTRNYGGKLAMLFSKTKVIRCAVISLERRQGKEIWGKVEWCEDVLSGGDFYVLKSYCLLN</sequence>
<dbReference type="Pfam" id="PF25210">
    <property type="entry name" value="Kelch_FKB95"/>
    <property type="match status" value="1"/>
</dbReference>
<dbReference type="CDD" id="cd22152">
    <property type="entry name" value="F-box_AtAFR-like"/>
    <property type="match status" value="1"/>
</dbReference>
<dbReference type="PROSITE" id="PS50181">
    <property type="entry name" value="FBOX"/>
    <property type="match status" value="1"/>
</dbReference>
<dbReference type="InterPro" id="IPR015915">
    <property type="entry name" value="Kelch-typ_b-propeller"/>
</dbReference>
<accession>A0ABC8K5T6</accession>
<evidence type="ECO:0000313" key="3">
    <source>
        <dbReference type="Proteomes" id="UP001642260"/>
    </source>
</evidence>
<dbReference type="Proteomes" id="UP001642260">
    <property type="component" value="Unassembled WGS sequence"/>
</dbReference>
<reference evidence="2 3" key="1">
    <citation type="submission" date="2022-03" db="EMBL/GenBank/DDBJ databases">
        <authorList>
            <person name="Macdonald S."/>
            <person name="Ahmed S."/>
            <person name="Newling K."/>
        </authorList>
    </citation>
    <scope>NUCLEOTIDE SEQUENCE [LARGE SCALE GENOMIC DNA]</scope>
</reference>
<comment type="caution">
    <text evidence="2">The sequence shown here is derived from an EMBL/GenBank/DDBJ whole genome shotgun (WGS) entry which is preliminary data.</text>
</comment>
<dbReference type="InterPro" id="IPR057499">
    <property type="entry name" value="Kelch_FKB95"/>
</dbReference>
<dbReference type="SUPFAM" id="SSF117281">
    <property type="entry name" value="Kelch motif"/>
    <property type="match status" value="1"/>
</dbReference>
<dbReference type="SUPFAM" id="SSF81383">
    <property type="entry name" value="F-box domain"/>
    <property type="match status" value="1"/>
</dbReference>
<organism evidence="2 3">
    <name type="scientific">Eruca vesicaria subsp. sativa</name>
    <name type="common">Garden rocket</name>
    <name type="synonym">Eruca sativa</name>
    <dbReference type="NCBI Taxonomy" id="29727"/>
    <lineage>
        <taxon>Eukaryota</taxon>
        <taxon>Viridiplantae</taxon>
        <taxon>Streptophyta</taxon>
        <taxon>Embryophyta</taxon>
        <taxon>Tracheophyta</taxon>
        <taxon>Spermatophyta</taxon>
        <taxon>Magnoliopsida</taxon>
        <taxon>eudicotyledons</taxon>
        <taxon>Gunneridae</taxon>
        <taxon>Pentapetalae</taxon>
        <taxon>rosids</taxon>
        <taxon>malvids</taxon>
        <taxon>Brassicales</taxon>
        <taxon>Brassicaceae</taxon>
        <taxon>Brassiceae</taxon>
        <taxon>Eruca</taxon>
    </lineage>
</organism>
<proteinExistence type="predicted"/>
<dbReference type="InterPro" id="IPR036047">
    <property type="entry name" value="F-box-like_dom_sf"/>
</dbReference>
<name>A0ABC8K5T6_ERUVS</name>
<dbReference type="PANTHER" id="PTHR24414">
    <property type="entry name" value="F-BOX/KELCH-REPEAT PROTEIN SKIP4"/>
    <property type="match status" value="1"/>
</dbReference>
<dbReference type="AlphaFoldDB" id="A0ABC8K5T6"/>
<keyword evidence="3" id="KW-1185">Reference proteome</keyword>
<gene>
    <name evidence="2" type="ORF">ERUC_LOCUS17227</name>
</gene>
<evidence type="ECO:0000313" key="2">
    <source>
        <dbReference type="EMBL" id="CAH8347840.1"/>
    </source>
</evidence>
<protein>
    <recommendedName>
        <fullName evidence="1">F-box domain-containing protein</fullName>
    </recommendedName>
</protein>
<dbReference type="InterPro" id="IPR001810">
    <property type="entry name" value="F-box_dom"/>
</dbReference>
<dbReference type="EMBL" id="CAKOAT010158155">
    <property type="protein sequence ID" value="CAH8347840.1"/>
    <property type="molecule type" value="Genomic_DNA"/>
</dbReference>
<dbReference type="PANTHER" id="PTHR24414:SF164">
    <property type="entry name" value="F-BOX DOMAIN-CONTAINING PROTEIN"/>
    <property type="match status" value="1"/>
</dbReference>
<feature type="domain" description="F-box" evidence="1">
    <location>
        <begin position="16"/>
        <end position="62"/>
    </location>
</feature>
<dbReference type="Pfam" id="PF00646">
    <property type="entry name" value="F-box"/>
    <property type="match status" value="1"/>
</dbReference>
<evidence type="ECO:0000259" key="1">
    <source>
        <dbReference type="PROSITE" id="PS50181"/>
    </source>
</evidence>